<reference evidence="10 11" key="1">
    <citation type="submission" date="2010-05" db="EMBL/GenBank/DDBJ databases">
        <title>The Genome Sequence of Thecamonas trahens ATCC 50062.</title>
        <authorList>
            <consortium name="The Broad Institute Genome Sequencing Platform"/>
            <person name="Russ C."/>
            <person name="Cuomo C."/>
            <person name="Shea T."/>
            <person name="Young S.K."/>
            <person name="Zeng Q."/>
            <person name="Koehrsen M."/>
            <person name="Haas B."/>
            <person name="Borodovsky M."/>
            <person name="Guigo R."/>
            <person name="Alvarado L."/>
            <person name="Berlin A."/>
            <person name="Bochicchio J."/>
            <person name="Borenstein D."/>
            <person name="Chapman S."/>
            <person name="Chen Z."/>
            <person name="Freedman E."/>
            <person name="Gellesch M."/>
            <person name="Goldberg J."/>
            <person name="Griggs A."/>
            <person name="Gujja S."/>
            <person name="Heilman E."/>
            <person name="Heiman D."/>
            <person name="Hepburn T."/>
            <person name="Howarth C."/>
            <person name="Jen D."/>
            <person name="Larson L."/>
            <person name="Mehta T."/>
            <person name="Park D."/>
            <person name="Pearson M."/>
            <person name="Roberts A."/>
            <person name="Saif S."/>
            <person name="Shenoy N."/>
            <person name="Sisk P."/>
            <person name="Stolte C."/>
            <person name="Sykes S."/>
            <person name="Thomson T."/>
            <person name="Walk T."/>
            <person name="White J."/>
            <person name="Yandava C."/>
            <person name="Burger G."/>
            <person name="Gray M.W."/>
            <person name="Holland P.W.H."/>
            <person name="King N."/>
            <person name="Lang F.B.F."/>
            <person name="Roger A.J."/>
            <person name="Ruiz-Trillo I."/>
            <person name="Lander E."/>
            <person name="Nusbaum C."/>
        </authorList>
    </citation>
    <scope>NUCLEOTIDE SEQUENCE [LARGE SCALE GENOMIC DNA]</scope>
    <source>
        <strain evidence="10 11">ATCC 50062</strain>
    </source>
</reference>
<feature type="transmembrane region" description="Helical" evidence="7">
    <location>
        <begin position="407"/>
        <end position="424"/>
    </location>
</feature>
<accession>A0A0L0DQH8</accession>
<dbReference type="GO" id="GO:0055064">
    <property type="term" value="P:chloride ion homeostasis"/>
    <property type="evidence" value="ECO:0007669"/>
    <property type="project" value="TreeGrafter"/>
</dbReference>
<evidence type="ECO:0000256" key="3">
    <source>
        <dbReference type="ARBA" id="ARBA00022448"/>
    </source>
</evidence>
<feature type="transmembrane region" description="Helical" evidence="7">
    <location>
        <begin position="192"/>
        <end position="213"/>
    </location>
</feature>
<keyword evidence="6 7" id="KW-0472">Membrane</keyword>
<dbReference type="eggNOG" id="KOG1288">
    <property type="taxonomic scope" value="Eukaryota"/>
</dbReference>
<gene>
    <name evidence="10" type="ORF">AMSG_01378</name>
</gene>
<protein>
    <submittedName>
        <fullName evidence="10">Solute carrier family 12 member 9</fullName>
    </submittedName>
</protein>
<evidence type="ECO:0000256" key="5">
    <source>
        <dbReference type="ARBA" id="ARBA00022989"/>
    </source>
</evidence>
<dbReference type="GO" id="GO:0015379">
    <property type="term" value="F:potassium:chloride symporter activity"/>
    <property type="evidence" value="ECO:0007669"/>
    <property type="project" value="TreeGrafter"/>
</dbReference>
<dbReference type="GO" id="GO:1990573">
    <property type="term" value="P:potassium ion import across plasma membrane"/>
    <property type="evidence" value="ECO:0007669"/>
    <property type="project" value="TreeGrafter"/>
</dbReference>
<feature type="domain" description="SLC12A transporter C-terminal" evidence="9">
    <location>
        <begin position="530"/>
        <end position="613"/>
    </location>
</feature>
<feature type="transmembrane region" description="Helical" evidence="7">
    <location>
        <begin position="168"/>
        <end position="186"/>
    </location>
</feature>
<keyword evidence="3" id="KW-0813">Transport</keyword>
<dbReference type="GO" id="GO:0016020">
    <property type="term" value="C:membrane"/>
    <property type="evidence" value="ECO:0007669"/>
    <property type="project" value="UniProtKB-SubCell"/>
</dbReference>
<dbReference type="EMBL" id="GL349437">
    <property type="protein sequence ID" value="KNC53668.1"/>
    <property type="molecule type" value="Genomic_DNA"/>
</dbReference>
<feature type="transmembrane region" description="Helical" evidence="7">
    <location>
        <begin position="444"/>
        <end position="475"/>
    </location>
</feature>
<evidence type="ECO:0000259" key="8">
    <source>
        <dbReference type="Pfam" id="PF00324"/>
    </source>
</evidence>
<dbReference type="GeneID" id="25561129"/>
<evidence type="ECO:0000259" key="9">
    <source>
        <dbReference type="Pfam" id="PF03522"/>
    </source>
</evidence>
<evidence type="ECO:0000313" key="10">
    <source>
        <dbReference type="EMBL" id="KNC53668.1"/>
    </source>
</evidence>
<dbReference type="Pfam" id="PF00324">
    <property type="entry name" value="AA_permease"/>
    <property type="match status" value="1"/>
</dbReference>
<dbReference type="Gene3D" id="1.20.1740.10">
    <property type="entry name" value="Amino acid/polyamine transporter I"/>
    <property type="match status" value="1"/>
</dbReference>
<proteinExistence type="inferred from homology"/>
<dbReference type="PANTHER" id="PTHR11827">
    <property type="entry name" value="SOLUTE CARRIER FAMILY 12, CATION COTRANSPORTERS"/>
    <property type="match status" value="1"/>
</dbReference>
<keyword evidence="5 7" id="KW-1133">Transmembrane helix</keyword>
<sequence length="964" mass="104362">MASAGEASPLLNTVGACNAETPPGVRPWTRHGESVLLPEERAEGANAMGTFSGVVMPNTLGVFGVIIFLRLSWACAQSGLLLFLVIMTAAYSVAGLTVLSLMSISTNGRVRGGGCYFMISRALGPEFGGAIGLIFYAANIAGCGLYLVGLSDALISAFDLPGTRWHKLAYGSAVLLLVTVVCLVGAKAYAKTGIFIFVLLWAIIAVVLGSIFFRSNGSVAGYTGFSRSTLHHNLYPDFQAAPAGAGAQSFQSVFAVYMPTTTGLLAGSNMSGDLADAARSLPRGTFIAVVLTYVTYALLAVSMAATIQRSEMLENYYVVQDICISKYIVTAGIVCSTVSSALGNQIGGSRIVQALARDKLFAFLKPFAYGAPGSDEPRYGVLLSMVLIQALLFVGDLNTLAKITTSCFLISFVIINFACFVLSISGTPNYRPSFTGSNAFTTGLGTVVCLGTMFFVDVVYAGVSLGFLVILLIYVHWTAPPLNWGFISQALMYHQVRKYLLRLDVRKNHVKYWRPQFLYLCANPTSSLQVLDFVNNLKKGGLYVVGHILVGDVVSQGRRYKQQVAAWREFIADTKIKAFSETLIAPSVRAGARSLLEVSGLGALQPNTLIMGFFDTSTSMADAQAAGLGPDDLRSTVSLRGPALSGRREFVSAARRHFAAAFREPTSASAITLAEYVGIINDALFFNKNVVITRNFERLDKELIVTRALSRFGAEPQRSASFFSNMYRSTTAALSRSRKINIDLWPIDVSGTSQFDHSFTLLLLFGWILQLTDIWSKFTRLRVFSIIHTGESKDAERERIELMLRTARIDAEVIPLELSEAASASWFDATPPSVGPEWANADRNSDGDDVEPATVAAAADEDARIGASSARTSTAYYPYEDEVHDGVDRDSDAFQRLLLVRYSIVNQLMRAYSAEAGVIFSTFDRPSVAVRYNTHFLAGLDALTRDLPPILCLYGIGTFLATEM</sequence>
<dbReference type="AlphaFoldDB" id="A0A0L0DQH8"/>
<dbReference type="Pfam" id="PF03522">
    <property type="entry name" value="SLC12"/>
    <property type="match status" value="1"/>
</dbReference>
<dbReference type="RefSeq" id="XP_013761982.1">
    <property type="nucleotide sequence ID" value="XM_013906528.1"/>
</dbReference>
<dbReference type="STRING" id="461836.A0A0L0DQH8"/>
<feature type="transmembrane region" description="Helical" evidence="7">
    <location>
        <begin position="81"/>
        <end position="104"/>
    </location>
</feature>
<evidence type="ECO:0000256" key="6">
    <source>
        <dbReference type="ARBA" id="ARBA00023136"/>
    </source>
</evidence>
<feature type="transmembrane region" description="Helical" evidence="7">
    <location>
        <begin position="127"/>
        <end position="148"/>
    </location>
</feature>
<feature type="transmembrane region" description="Helical" evidence="7">
    <location>
        <begin position="286"/>
        <end position="307"/>
    </location>
</feature>
<dbReference type="Proteomes" id="UP000054408">
    <property type="component" value="Unassembled WGS sequence"/>
</dbReference>
<comment type="similarity">
    <text evidence="2">Belongs to the SLC12A transporter family.</text>
</comment>
<dbReference type="InterPro" id="IPR018491">
    <property type="entry name" value="SLC12_C"/>
</dbReference>
<name>A0A0L0DQH8_THETB</name>
<dbReference type="InterPro" id="IPR004841">
    <property type="entry name" value="AA-permease/SLC12A_dom"/>
</dbReference>
<dbReference type="OrthoDB" id="2020542at2759"/>
<feature type="domain" description="Amino acid permease/ SLC12A" evidence="8">
    <location>
        <begin position="53"/>
        <end position="518"/>
    </location>
</feature>
<comment type="subcellular location">
    <subcellularLocation>
        <location evidence="1">Membrane</location>
        <topology evidence="1">Multi-pass membrane protein</topology>
    </subcellularLocation>
</comment>
<keyword evidence="4 7" id="KW-0812">Transmembrane</keyword>
<evidence type="ECO:0000256" key="4">
    <source>
        <dbReference type="ARBA" id="ARBA00022692"/>
    </source>
</evidence>
<evidence type="ECO:0000256" key="1">
    <source>
        <dbReference type="ARBA" id="ARBA00004141"/>
    </source>
</evidence>
<dbReference type="OMA" id="VYVPACI"/>
<evidence type="ECO:0000313" key="11">
    <source>
        <dbReference type="Proteomes" id="UP000054408"/>
    </source>
</evidence>
<organism evidence="10 11">
    <name type="scientific">Thecamonas trahens ATCC 50062</name>
    <dbReference type="NCBI Taxonomy" id="461836"/>
    <lineage>
        <taxon>Eukaryota</taxon>
        <taxon>Apusozoa</taxon>
        <taxon>Apusomonadida</taxon>
        <taxon>Apusomonadidae</taxon>
        <taxon>Thecamonas</taxon>
    </lineage>
</organism>
<feature type="transmembrane region" description="Helical" evidence="7">
    <location>
        <begin position="379"/>
        <end position="395"/>
    </location>
</feature>
<feature type="transmembrane region" description="Helical" evidence="7">
    <location>
        <begin position="47"/>
        <end position="69"/>
    </location>
</feature>
<dbReference type="InterPro" id="IPR004842">
    <property type="entry name" value="SLC12A_fam"/>
</dbReference>
<evidence type="ECO:0000256" key="2">
    <source>
        <dbReference type="ARBA" id="ARBA00010593"/>
    </source>
</evidence>
<evidence type="ECO:0000256" key="7">
    <source>
        <dbReference type="SAM" id="Phobius"/>
    </source>
</evidence>
<keyword evidence="11" id="KW-1185">Reference proteome</keyword>
<dbReference type="FunFam" id="1.20.1740.10:FF:000013">
    <property type="entry name" value="Solute carrier family 12 member"/>
    <property type="match status" value="1"/>
</dbReference>
<dbReference type="GO" id="GO:0006884">
    <property type="term" value="P:cell volume homeostasis"/>
    <property type="evidence" value="ECO:0007669"/>
    <property type="project" value="TreeGrafter"/>
</dbReference>
<dbReference type="PANTHER" id="PTHR11827:SF72">
    <property type="entry name" value="GH08340P"/>
    <property type="match status" value="1"/>
</dbReference>
<dbReference type="GO" id="GO:0055075">
    <property type="term" value="P:potassium ion homeostasis"/>
    <property type="evidence" value="ECO:0007669"/>
    <property type="project" value="TreeGrafter"/>
</dbReference>